<reference evidence="1" key="1">
    <citation type="journal article" date="2014" name="Int. J. Syst. Evol. Microbiol.">
        <title>Complete genome sequence of Corynebacterium casei LMG S-19264T (=DSM 44701T), isolated from a smear-ripened cheese.</title>
        <authorList>
            <consortium name="US DOE Joint Genome Institute (JGI-PGF)"/>
            <person name="Walter F."/>
            <person name="Albersmeier A."/>
            <person name="Kalinowski J."/>
            <person name="Ruckert C."/>
        </authorList>
    </citation>
    <scope>NUCLEOTIDE SEQUENCE</scope>
    <source>
        <strain evidence="1">KCTC 12870</strain>
    </source>
</reference>
<protein>
    <submittedName>
        <fullName evidence="1">Uncharacterized protein</fullName>
    </submittedName>
</protein>
<accession>A0A8J3GCR8</accession>
<keyword evidence="2" id="KW-1185">Reference proteome</keyword>
<proteinExistence type="predicted"/>
<dbReference type="AlphaFoldDB" id="A0A8J3GCR8"/>
<reference evidence="1" key="2">
    <citation type="submission" date="2020-09" db="EMBL/GenBank/DDBJ databases">
        <authorList>
            <person name="Sun Q."/>
            <person name="Kim S."/>
        </authorList>
    </citation>
    <scope>NUCLEOTIDE SEQUENCE</scope>
    <source>
        <strain evidence="1">KCTC 12870</strain>
    </source>
</reference>
<evidence type="ECO:0000313" key="2">
    <source>
        <dbReference type="Proteomes" id="UP000642829"/>
    </source>
</evidence>
<dbReference type="RefSeq" id="WP_189511118.1">
    <property type="nucleotide sequence ID" value="NZ_BMXG01000001.1"/>
</dbReference>
<organism evidence="1 2">
    <name type="scientific">Cerasicoccus arenae</name>
    <dbReference type="NCBI Taxonomy" id="424488"/>
    <lineage>
        <taxon>Bacteria</taxon>
        <taxon>Pseudomonadati</taxon>
        <taxon>Verrucomicrobiota</taxon>
        <taxon>Opitutia</taxon>
        <taxon>Puniceicoccales</taxon>
        <taxon>Cerasicoccaceae</taxon>
        <taxon>Cerasicoccus</taxon>
    </lineage>
</organism>
<dbReference type="Proteomes" id="UP000642829">
    <property type="component" value="Unassembled WGS sequence"/>
</dbReference>
<evidence type="ECO:0000313" key="1">
    <source>
        <dbReference type="EMBL" id="GHB91325.1"/>
    </source>
</evidence>
<comment type="caution">
    <text evidence="1">The sequence shown here is derived from an EMBL/GenBank/DDBJ whole genome shotgun (WGS) entry which is preliminary data.</text>
</comment>
<gene>
    <name evidence="1" type="ORF">GCM10007047_02980</name>
</gene>
<dbReference type="EMBL" id="BMXG01000001">
    <property type="protein sequence ID" value="GHB91325.1"/>
    <property type="molecule type" value="Genomic_DNA"/>
</dbReference>
<name>A0A8J3GCR8_9BACT</name>
<sequence length="90" mass="10101">MQQFILGQLDHAGLAHATFSDAALNIIVQAAEGVLRAARNLCIASLIEAVRDQTKTVDLKQVNAVLMQPHWRRQYDTPLPEQRRKPDAQQ</sequence>